<evidence type="ECO:0000256" key="2">
    <source>
        <dbReference type="ARBA" id="ARBA00023239"/>
    </source>
</evidence>
<evidence type="ECO:0000256" key="3">
    <source>
        <dbReference type="PIRNR" id="PIRNR001365"/>
    </source>
</evidence>
<dbReference type="GO" id="GO:0008840">
    <property type="term" value="F:4-hydroxy-tetrahydrodipicolinate synthase activity"/>
    <property type="evidence" value="ECO:0007669"/>
    <property type="project" value="TreeGrafter"/>
</dbReference>
<comment type="similarity">
    <text evidence="1 3">Belongs to the DapA family.</text>
</comment>
<proteinExistence type="inferred from homology"/>
<sequence>MSRPLRGVLPIVQTPFTEDDRIDAAALRREVDWAYEVGAHGLGTGMVSEILRLTHDERRELTERIVECSAGRGAVFAAVGAESGRQAVAYARHAEQAGCDAVMAAPPLTTALSIESLLGYYRELADGVGLPIIVQDASGYVGQAIPLEVYRQLLDHYGPDKILFKPEAAPIGPNLSALREATGGQARIYEGSGGILLIDSYRRGVAGTMPGMDLLDGIVALWRALERGDDALAYRIYFPICALVALQLQAGLDGFLAIEKYLLVQRGLWTSDRRRAPHGWSLDSETAREVDRLFAQLQQALSADGIAR</sequence>
<dbReference type="PANTHER" id="PTHR12128">
    <property type="entry name" value="DIHYDRODIPICOLINATE SYNTHASE"/>
    <property type="match status" value="1"/>
</dbReference>
<dbReference type="InterPro" id="IPR013785">
    <property type="entry name" value="Aldolase_TIM"/>
</dbReference>
<accession>A0A7C2NXS7</accession>
<dbReference type="PIRSF" id="PIRSF001365">
    <property type="entry name" value="DHDPS"/>
    <property type="match status" value="1"/>
</dbReference>
<dbReference type="CDD" id="cd00408">
    <property type="entry name" value="DHDPS-like"/>
    <property type="match status" value="1"/>
</dbReference>
<dbReference type="SMART" id="SM01130">
    <property type="entry name" value="DHDPS"/>
    <property type="match status" value="1"/>
</dbReference>
<name>A0A7C2NXS7_9PLAN</name>
<organism evidence="5">
    <name type="scientific">Schlesneria paludicola</name>
    <dbReference type="NCBI Taxonomy" id="360056"/>
    <lineage>
        <taxon>Bacteria</taxon>
        <taxon>Pseudomonadati</taxon>
        <taxon>Planctomycetota</taxon>
        <taxon>Planctomycetia</taxon>
        <taxon>Planctomycetales</taxon>
        <taxon>Planctomycetaceae</taxon>
        <taxon>Schlesneria</taxon>
    </lineage>
</organism>
<gene>
    <name evidence="5" type="ORF">ENQ76_08080</name>
</gene>
<dbReference type="SUPFAM" id="SSF51569">
    <property type="entry name" value="Aldolase"/>
    <property type="match status" value="1"/>
</dbReference>
<keyword evidence="2 3" id="KW-0456">Lyase</keyword>
<evidence type="ECO:0000313" key="5">
    <source>
        <dbReference type="EMBL" id="HEN15409.1"/>
    </source>
</evidence>
<protein>
    <submittedName>
        <fullName evidence="5">Dihydrodipicolinate synthase family protein</fullName>
    </submittedName>
</protein>
<evidence type="ECO:0000256" key="4">
    <source>
        <dbReference type="PIRSR" id="PIRSR001365-2"/>
    </source>
</evidence>
<comment type="caution">
    <text evidence="5">The sequence shown here is derived from an EMBL/GenBank/DDBJ whole genome shotgun (WGS) entry which is preliminary data.</text>
</comment>
<reference evidence="5" key="1">
    <citation type="journal article" date="2020" name="mSystems">
        <title>Genome- and Community-Level Interaction Insights into Carbon Utilization and Element Cycling Functions of Hydrothermarchaeota in Hydrothermal Sediment.</title>
        <authorList>
            <person name="Zhou Z."/>
            <person name="Liu Y."/>
            <person name="Xu W."/>
            <person name="Pan J."/>
            <person name="Luo Z.H."/>
            <person name="Li M."/>
        </authorList>
    </citation>
    <scope>NUCLEOTIDE SEQUENCE [LARGE SCALE GENOMIC DNA]</scope>
    <source>
        <strain evidence="5">SpSt-339</strain>
    </source>
</reference>
<feature type="binding site" evidence="4">
    <location>
        <position position="209"/>
    </location>
    <ligand>
        <name>pyruvate</name>
        <dbReference type="ChEBI" id="CHEBI:15361"/>
    </ligand>
</feature>
<dbReference type="Pfam" id="PF00701">
    <property type="entry name" value="DHDPS"/>
    <property type="match status" value="1"/>
</dbReference>
<dbReference type="Gene3D" id="3.20.20.70">
    <property type="entry name" value="Aldolase class I"/>
    <property type="match status" value="1"/>
</dbReference>
<dbReference type="InterPro" id="IPR002220">
    <property type="entry name" value="DapA-like"/>
</dbReference>
<dbReference type="EMBL" id="DSOK01000235">
    <property type="protein sequence ID" value="HEN15409.1"/>
    <property type="molecule type" value="Genomic_DNA"/>
</dbReference>
<dbReference type="PANTHER" id="PTHR12128:SF66">
    <property type="entry name" value="4-HYDROXY-2-OXOGLUTARATE ALDOLASE, MITOCHONDRIAL"/>
    <property type="match status" value="1"/>
</dbReference>
<dbReference type="AlphaFoldDB" id="A0A7C2NXS7"/>
<evidence type="ECO:0000256" key="1">
    <source>
        <dbReference type="ARBA" id="ARBA00007592"/>
    </source>
</evidence>